<dbReference type="CDD" id="cd14740">
    <property type="entry name" value="PAAR_4"/>
    <property type="match status" value="1"/>
</dbReference>
<dbReference type="Pfam" id="PF13665">
    <property type="entry name" value="Tox-PAAR-like"/>
    <property type="match status" value="1"/>
</dbReference>
<evidence type="ECO:0000313" key="3">
    <source>
        <dbReference type="EMBL" id="MDA7418774.1"/>
    </source>
</evidence>
<dbReference type="Pfam" id="PF15635">
    <property type="entry name" value="Tox-GHH2"/>
    <property type="match status" value="1"/>
</dbReference>
<proteinExistence type="predicted"/>
<evidence type="ECO:0000259" key="2">
    <source>
        <dbReference type="Pfam" id="PF15635"/>
    </source>
</evidence>
<dbReference type="AlphaFoldDB" id="A0AAE3T127"/>
<dbReference type="EMBL" id="JAQIPB010000011">
    <property type="protein sequence ID" value="MDA7418774.1"/>
    <property type="molecule type" value="Genomic_DNA"/>
</dbReference>
<sequence length="375" mass="39811">MSNQVFANNMEISCKSAAGKAICAFPDVCFTPPQTPATPPGVPIPYPNTGMATDTTSGSTSVKISGKEVMLKNKSYFKRSSGDEAGCAPKKGVVTSKNMGKVYFNAWSMDVKVEGENVVRNLDITTHNHGSFPGNSPTWPYIDEAAFAAGSDHPCADTAAKLKKHCAPAAQPLVKVDKTTGEKALPARSRKAAMKAMCSKKNEKCREALACTMTKKSPNNCCPNSRGKKPTPHHVVPDSQFKNSSGGRIRLGAGKKYSYNAAPCVCAQGNSHSTGEHGEIHTETNNLTINHRSVPAANVSPTGKSIVGEPRWSVGEAEEVGAKAVEKVTGCDKACTQAQVRAGHEAMGIQASDQIRPTTAGEVSKPRSTKPKRRR</sequence>
<dbReference type="InterPro" id="IPR028917">
    <property type="entry name" value="Tox-GHH2_domain"/>
</dbReference>
<feature type="domain" description="Tox-GHH2" evidence="2">
    <location>
        <begin position="231"/>
        <end position="344"/>
    </location>
</feature>
<gene>
    <name evidence="3" type="ORF">PGB34_20565</name>
</gene>
<feature type="region of interest" description="Disordered" evidence="1">
    <location>
        <begin position="220"/>
        <end position="246"/>
    </location>
</feature>
<organism evidence="3 4">
    <name type="scientific">Xenophilus arseniciresistens</name>
    <dbReference type="NCBI Taxonomy" id="1283306"/>
    <lineage>
        <taxon>Bacteria</taxon>
        <taxon>Pseudomonadati</taxon>
        <taxon>Pseudomonadota</taxon>
        <taxon>Betaproteobacteria</taxon>
        <taxon>Burkholderiales</taxon>
        <taxon>Comamonadaceae</taxon>
        <taxon>Xenophilus</taxon>
    </lineage>
</organism>
<reference evidence="3" key="1">
    <citation type="submission" date="2023-01" db="EMBL/GenBank/DDBJ databases">
        <title>Xenophilus mangrovi sp. nov., isolated from soil of Mangrove nature reserve.</title>
        <authorList>
            <person name="Xu S."/>
            <person name="Liu Z."/>
            <person name="Xu Y."/>
        </authorList>
    </citation>
    <scope>NUCLEOTIDE SEQUENCE</scope>
    <source>
        <strain evidence="3">YW8</strain>
    </source>
</reference>
<feature type="region of interest" description="Disordered" evidence="1">
    <location>
        <begin position="346"/>
        <end position="375"/>
    </location>
</feature>
<comment type="caution">
    <text evidence="3">The sequence shown here is derived from an EMBL/GenBank/DDBJ whole genome shotgun (WGS) entry which is preliminary data.</text>
</comment>
<dbReference type="Proteomes" id="UP001212602">
    <property type="component" value="Unassembled WGS sequence"/>
</dbReference>
<evidence type="ECO:0000313" key="4">
    <source>
        <dbReference type="Proteomes" id="UP001212602"/>
    </source>
</evidence>
<keyword evidence="4" id="KW-1185">Reference proteome</keyword>
<evidence type="ECO:0000256" key="1">
    <source>
        <dbReference type="SAM" id="MobiDB-lite"/>
    </source>
</evidence>
<dbReference type="RefSeq" id="WP_271429983.1">
    <property type="nucleotide sequence ID" value="NZ_JAQIPB010000011.1"/>
</dbReference>
<accession>A0AAE3T127</accession>
<protein>
    <submittedName>
        <fullName evidence="3">DUF4150 domain-containing protein</fullName>
    </submittedName>
</protein>
<name>A0AAE3T127_9BURK</name>